<dbReference type="InterPro" id="IPR009056">
    <property type="entry name" value="Cyt_c-like_dom"/>
</dbReference>
<dbReference type="EMBL" id="DNAA01000144">
    <property type="protein sequence ID" value="HBA09112.1"/>
    <property type="molecule type" value="Genomic_DNA"/>
</dbReference>
<dbReference type="SUPFAM" id="SSF46626">
    <property type="entry name" value="Cytochrome c"/>
    <property type="match status" value="1"/>
</dbReference>
<sequence>MKLLRYIVLLLITSSASAEPFQDADASAGKILVNQHCIRCHASSYGGDGSGIYTRELRKVKNSKALATQVRNCNTMLGLKWFEDEELNVAKYLNQQYYKFTE</sequence>
<name>A0A351RAP1_9PROT</name>
<evidence type="ECO:0000313" key="8">
    <source>
        <dbReference type="Proteomes" id="UP000264313"/>
    </source>
</evidence>
<accession>A0A351RAP1</accession>
<dbReference type="Proteomes" id="UP000264313">
    <property type="component" value="Unassembled WGS sequence"/>
</dbReference>
<reference evidence="7 8" key="1">
    <citation type="journal article" date="2018" name="Nat. Biotechnol.">
        <title>A standardized bacterial taxonomy based on genome phylogeny substantially revises the tree of life.</title>
        <authorList>
            <person name="Parks D.H."/>
            <person name="Chuvochina M."/>
            <person name="Waite D.W."/>
            <person name="Rinke C."/>
            <person name="Skarshewski A."/>
            <person name="Chaumeil P.A."/>
            <person name="Hugenholtz P."/>
        </authorList>
    </citation>
    <scope>NUCLEOTIDE SEQUENCE [LARGE SCALE GENOMIC DNA]</scope>
    <source>
        <strain evidence="7">UBA9958</strain>
    </source>
</reference>
<organism evidence="7 8">
    <name type="scientific">Methylotenera mobilis</name>
    <dbReference type="NCBI Taxonomy" id="359408"/>
    <lineage>
        <taxon>Bacteria</taxon>
        <taxon>Pseudomonadati</taxon>
        <taxon>Pseudomonadota</taxon>
        <taxon>Betaproteobacteria</taxon>
        <taxon>Nitrosomonadales</taxon>
        <taxon>Methylophilaceae</taxon>
        <taxon>Methylotenera</taxon>
    </lineage>
</organism>
<comment type="caution">
    <text evidence="7">The sequence shown here is derived from an EMBL/GenBank/DDBJ whole genome shotgun (WGS) entry which is preliminary data.</text>
</comment>
<evidence type="ECO:0000256" key="2">
    <source>
        <dbReference type="ARBA" id="ARBA00022723"/>
    </source>
</evidence>
<protein>
    <recommendedName>
        <fullName evidence="6">Cytochrome c domain-containing protein</fullName>
    </recommendedName>
</protein>
<feature type="signal peptide" evidence="5">
    <location>
        <begin position="1"/>
        <end position="18"/>
    </location>
</feature>
<dbReference type="GO" id="GO:0046872">
    <property type="term" value="F:metal ion binding"/>
    <property type="evidence" value="ECO:0007669"/>
    <property type="project" value="UniProtKB-KW"/>
</dbReference>
<dbReference type="Gene3D" id="1.10.760.10">
    <property type="entry name" value="Cytochrome c-like domain"/>
    <property type="match status" value="1"/>
</dbReference>
<keyword evidence="3 4" id="KW-0408">Iron</keyword>
<dbReference type="GO" id="GO:0009055">
    <property type="term" value="F:electron transfer activity"/>
    <property type="evidence" value="ECO:0007669"/>
    <property type="project" value="InterPro"/>
</dbReference>
<evidence type="ECO:0000256" key="5">
    <source>
        <dbReference type="SAM" id="SignalP"/>
    </source>
</evidence>
<evidence type="ECO:0000256" key="3">
    <source>
        <dbReference type="ARBA" id="ARBA00023004"/>
    </source>
</evidence>
<dbReference type="InterPro" id="IPR036909">
    <property type="entry name" value="Cyt_c-like_dom_sf"/>
</dbReference>
<keyword evidence="5" id="KW-0732">Signal</keyword>
<dbReference type="STRING" id="1132855.GCA_000384255_01233"/>
<feature type="chain" id="PRO_5016732678" description="Cytochrome c domain-containing protein" evidence="5">
    <location>
        <begin position="19"/>
        <end position="102"/>
    </location>
</feature>
<evidence type="ECO:0000256" key="4">
    <source>
        <dbReference type="PROSITE-ProRule" id="PRU00433"/>
    </source>
</evidence>
<gene>
    <name evidence="7" type="ORF">DCW48_05830</name>
</gene>
<evidence type="ECO:0000313" key="7">
    <source>
        <dbReference type="EMBL" id="HBA09112.1"/>
    </source>
</evidence>
<dbReference type="PROSITE" id="PS51007">
    <property type="entry name" value="CYTC"/>
    <property type="match status" value="1"/>
</dbReference>
<keyword evidence="2 4" id="KW-0479">Metal-binding</keyword>
<evidence type="ECO:0000259" key="6">
    <source>
        <dbReference type="PROSITE" id="PS51007"/>
    </source>
</evidence>
<keyword evidence="1 4" id="KW-0349">Heme</keyword>
<dbReference type="GO" id="GO:0020037">
    <property type="term" value="F:heme binding"/>
    <property type="evidence" value="ECO:0007669"/>
    <property type="project" value="InterPro"/>
</dbReference>
<proteinExistence type="predicted"/>
<dbReference type="AlphaFoldDB" id="A0A351RAP1"/>
<feature type="domain" description="Cytochrome c" evidence="6">
    <location>
        <begin position="24"/>
        <end position="97"/>
    </location>
</feature>
<evidence type="ECO:0000256" key="1">
    <source>
        <dbReference type="ARBA" id="ARBA00022617"/>
    </source>
</evidence>